<gene>
    <name evidence="5" type="ORF">QLQ12_44060</name>
</gene>
<dbReference type="Gene3D" id="1.10.10.10">
    <property type="entry name" value="Winged helix-like DNA-binding domain superfamily/Winged helix DNA-binding domain"/>
    <property type="match status" value="1"/>
</dbReference>
<dbReference type="InterPro" id="IPR036388">
    <property type="entry name" value="WH-like_DNA-bd_sf"/>
</dbReference>
<organism evidence="5 6">
    <name type="scientific">Actinoplanes sandaracinus</name>
    <dbReference type="NCBI Taxonomy" id="3045177"/>
    <lineage>
        <taxon>Bacteria</taxon>
        <taxon>Bacillati</taxon>
        <taxon>Actinomycetota</taxon>
        <taxon>Actinomycetes</taxon>
        <taxon>Micromonosporales</taxon>
        <taxon>Micromonosporaceae</taxon>
        <taxon>Actinoplanes</taxon>
    </lineage>
</organism>
<dbReference type="PRINTS" id="PR00038">
    <property type="entry name" value="HTHLUXR"/>
</dbReference>
<dbReference type="PROSITE" id="PS50043">
    <property type="entry name" value="HTH_LUXR_2"/>
    <property type="match status" value="1"/>
</dbReference>
<evidence type="ECO:0000256" key="3">
    <source>
        <dbReference type="ARBA" id="ARBA00023163"/>
    </source>
</evidence>
<dbReference type="CDD" id="cd06170">
    <property type="entry name" value="LuxR_C_like"/>
    <property type="match status" value="1"/>
</dbReference>
<keyword evidence="2" id="KW-0238">DNA-binding</keyword>
<comment type="caution">
    <text evidence="5">The sequence shown here is derived from an EMBL/GenBank/DDBJ whole genome shotgun (WGS) entry which is preliminary data.</text>
</comment>
<dbReference type="Pfam" id="PF00196">
    <property type="entry name" value="GerE"/>
    <property type="match status" value="1"/>
</dbReference>
<dbReference type="InterPro" id="IPR000792">
    <property type="entry name" value="Tscrpt_reg_LuxR_C"/>
</dbReference>
<evidence type="ECO:0000313" key="5">
    <source>
        <dbReference type="EMBL" id="MDI6105577.1"/>
    </source>
</evidence>
<evidence type="ECO:0000259" key="4">
    <source>
        <dbReference type="PROSITE" id="PS50043"/>
    </source>
</evidence>
<proteinExistence type="predicted"/>
<dbReference type="Proteomes" id="UP001241758">
    <property type="component" value="Unassembled WGS sequence"/>
</dbReference>
<dbReference type="PROSITE" id="PS00622">
    <property type="entry name" value="HTH_LUXR_1"/>
    <property type="match status" value="1"/>
</dbReference>
<keyword evidence="3" id="KW-0804">Transcription</keyword>
<dbReference type="RefSeq" id="WP_282767044.1">
    <property type="nucleotide sequence ID" value="NZ_JASCTH010000048.1"/>
</dbReference>
<evidence type="ECO:0000256" key="2">
    <source>
        <dbReference type="ARBA" id="ARBA00023125"/>
    </source>
</evidence>
<keyword evidence="6" id="KW-1185">Reference proteome</keyword>
<sequence>MAHGHTNDEIAGRLYVTLSTVKTHLANVQRKLVARNRVEIAAWAWRNDVCSPG</sequence>
<keyword evidence="1" id="KW-0805">Transcription regulation</keyword>
<dbReference type="InterPro" id="IPR016032">
    <property type="entry name" value="Sig_transdc_resp-reg_C-effctor"/>
</dbReference>
<dbReference type="PANTHER" id="PTHR44688">
    <property type="entry name" value="DNA-BINDING TRANSCRIPTIONAL ACTIVATOR DEVR_DOSR"/>
    <property type="match status" value="1"/>
</dbReference>
<evidence type="ECO:0000313" key="6">
    <source>
        <dbReference type="Proteomes" id="UP001241758"/>
    </source>
</evidence>
<reference evidence="5 6" key="1">
    <citation type="submission" date="2023-05" db="EMBL/GenBank/DDBJ databases">
        <title>Actinoplanes sp. NEAU-A12 genome sequencing.</title>
        <authorList>
            <person name="Wang Z.-S."/>
        </authorList>
    </citation>
    <scope>NUCLEOTIDE SEQUENCE [LARGE SCALE GENOMIC DNA]</scope>
    <source>
        <strain evidence="5 6">NEAU-A12</strain>
    </source>
</reference>
<dbReference type="PANTHER" id="PTHR44688:SF16">
    <property type="entry name" value="DNA-BINDING TRANSCRIPTIONAL ACTIVATOR DEVR_DOSR"/>
    <property type="match status" value="1"/>
</dbReference>
<feature type="domain" description="HTH luxR-type" evidence="4">
    <location>
        <begin position="1"/>
        <end position="48"/>
    </location>
</feature>
<protein>
    <submittedName>
        <fullName evidence="5">Helix-turn-helix transcriptional regulator</fullName>
    </submittedName>
</protein>
<accession>A0ABT6X0U6</accession>
<dbReference type="SMART" id="SM00421">
    <property type="entry name" value="HTH_LUXR"/>
    <property type="match status" value="1"/>
</dbReference>
<dbReference type="EMBL" id="JASCTH010000048">
    <property type="protein sequence ID" value="MDI6105577.1"/>
    <property type="molecule type" value="Genomic_DNA"/>
</dbReference>
<evidence type="ECO:0000256" key="1">
    <source>
        <dbReference type="ARBA" id="ARBA00023015"/>
    </source>
</evidence>
<dbReference type="SUPFAM" id="SSF46894">
    <property type="entry name" value="C-terminal effector domain of the bipartite response regulators"/>
    <property type="match status" value="1"/>
</dbReference>
<name>A0ABT6X0U6_9ACTN</name>